<evidence type="ECO:0000313" key="3">
    <source>
        <dbReference type="Proteomes" id="UP001596390"/>
    </source>
</evidence>
<evidence type="ECO:0000313" key="2">
    <source>
        <dbReference type="EMBL" id="MFC7185799.1"/>
    </source>
</evidence>
<evidence type="ECO:0008006" key="4">
    <source>
        <dbReference type="Google" id="ProtNLM"/>
    </source>
</evidence>
<dbReference type="AlphaFoldDB" id="A0ABD5Y916"/>
<name>A0ABD5Y916_9EURY</name>
<gene>
    <name evidence="2" type="ORF">ACFQMK_02610</name>
</gene>
<keyword evidence="1" id="KW-0472">Membrane</keyword>
<keyword evidence="1" id="KW-0812">Transmembrane</keyword>
<protein>
    <recommendedName>
        <fullName evidence="4">Major facilitator superfamily (MFS) profile domain-containing protein</fullName>
    </recommendedName>
</protein>
<keyword evidence="1" id="KW-1133">Transmembrane helix</keyword>
<dbReference type="RefSeq" id="WP_267662781.1">
    <property type="nucleotide sequence ID" value="NZ_JAODIX010000010.1"/>
</dbReference>
<dbReference type="EMBL" id="JBHSZZ010000010">
    <property type="protein sequence ID" value="MFC7185799.1"/>
    <property type="molecule type" value="Genomic_DNA"/>
</dbReference>
<feature type="transmembrane region" description="Helical" evidence="1">
    <location>
        <begin position="12"/>
        <end position="32"/>
    </location>
</feature>
<reference evidence="2 3" key="1">
    <citation type="journal article" date="2019" name="Int. J. Syst. Evol. Microbiol.">
        <title>The Global Catalogue of Microorganisms (GCM) 10K type strain sequencing project: providing services to taxonomists for standard genome sequencing and annotation.</title>
        <authorList>
            <consortium name="The Broad Institute Genomics Platform"/>
            <consortium name="The Broad Institute Genome Sequencing Center for Infectious Disease"/>
            <person name="Wu L."/>
            <person name="Ma J."/>
        </authorList>
    </citation>
    <scope>NUCLEOTIDE SEQUENCE [LARGE SCALE GENOMIC DNA]</scope>
    <source>
        <strain evidence="2 3">Q85</strain>
    </source>
</reference>
<evidence type="ECO:0000256" key="1">
    <source>
        <dbReference type="SAM" id="Phobius"/>
    </source>
</evidence>
<dbReference type="Proteomes" id="UP001596390">
    <property type="component" value="Unassembled WGS sequence"/>
</dbReference>
<proteinExistence type="predicted"/>
<organism evidence="2 3">
    <name type="scientific">Halorubrum yunnanense</name>
    <dbReference type="NCBI Taxonomy" id="1526162"/>
    <lineage>
        <taxon>Archaea</taxon>
        <taxon>Methanobacteriati</taxon>
        <taxon>Methanobacteriota</taxon>
        <taxon>Stenosarchaea group</taxon>
        <taxon>Halobacteria</taxon>
        <taxon>Halobacteriales</taxon>
        <taxon>Haloferacaceae</taxon>
        <taxon>Halorubrum</taxon>
    </lineage>
</organism>
<accession>A0ABD5Y916</accession>
<keyword evidence="3" id="KW-1185">Reference proteome</keyword>
<sequence>MTTETEDRLLGLTLLSLLAAIGGELLGIASLVTVGVTGFFLALAGLFAIMTVTLVVGLRRLSGPDMYDPVLADRAPLSTRRGDR</sequence>
<comment type="caution">
    <text evidence="2">The sequence shown here is derived from an EMBL/GenBank/DDBJ whole genome shotgun (WGS) entry which is preliminary data.</text>
</comment>
<feature type="transmembrane region" description="Helical" evidence="1">
    <location>
        <begin position="38"/>
        <end position="58"/>
    </location>
</feature>